<dbReference type="Proteomes" id="UP001344447">
    <property type="component" value="Unassembled WGS sequence"/>
</dbReference>
<dbReference type="AlphaFoldDB" id="A0AAN7YWG3"/>
<accession>A0AAN7YWG3</accession>
<evidence type="ECO:0000313" key="3">
    <source>
        <dbReference type="EMBL" id="KAK5578557.1"/>
    </source>
</evidence>
<keyword evidence="2" id="KW-0812">Transmembrane</keyword>
<reference evidence="3 4" key="1">
    <citation type="submission" date="2023-11" db="EMBL/GenBank/DDBJ databases">
        <title>Dfirmibasis_genome.</title>
        <authorList>
            <person name="Edelbroek B."/>
            <person name="Kjellin J."/>
            <person name="Jerlstrom-Hultqvist J."/>
            <person name="Soderbom F."/>
        </authorList>
    </citation>
    <scope>NUCLEOTIDE SEQUENCE [LARGE SCALE GENOMIC DNA]</scope>
    <source>
        <strain evidence="3 4">TNS-C-14</strain>
    </source>
</reference>
<organism evidence="3 4">
    <name type="scientific">Dictyostelium firmibasis</name>
    <dbReference type="NCBI Taxonomy" id="79012"/>
    <lineage>
        <taxon>Eukaryota</taxon>
        <taxon>Amoebozoa</taxon>
        <taxon>Evosea</taxon>
        <taxon>Eumycetozoa</taxon>
        <taxon>Dictyostelia</taxon>
        <taxon>Dictyosteliales</taxon>
        <taxon>Dictyosteliaceae</taxon>
        <taxon>Dictyostelium</taxon>
    </lineage>
</organism>
<keyword evidence="2" id="KW-1133">Transmembrane helix</keyword>
<dbReference type="EMBL" id="JAVFKY010000003">
    <property type="protein sequence ID" value="KAK5578557.1"/>
    <property type="molecule type" value="Genomic_DNA"/>
</dbReference>
<evidence type="ECO:0000256" key="2">
    <source>
        <dbReference type="SAM" id="Phobius"/>
    </source>
</evidence>
<protein>
    <recommendedName>
        <fullName evidence="5">Transmembrane protein</fullName>
    </recommendedName>
</protein>
<comment type="caution">
    <text evidence="3">The sequence shown here is derived from an EMBL/GenBank/DDBJ whole genome shotgun (WGS) entry which is preliminary data.</text>
</comment>
<proteinExistence type="predicted"/>
<keyword evidence="2" id="KW-0472">Membrane</keyword>
<evidence type="ECO:0000256" key="1">
    <source>
        <dbReference type="SAM" id="MobiDB-lite"/>
    </source>
</evidence>
<evidence type="ECO:0000313" key="4">
    <source>
        <dbReference type="Proteomes" id="UP001344447"/>
    </source>
</evidence>
<name>A0AAN7YWG3_9MYCE</name>
<gene>
    <name evidence="3" type="ORF">RB653_008229</name>
</gene>
<evidence type="ECO:0008006" key="5">
    <source>
        <dbReference type="Google" id="ProtNLM"/>
    </source>
</evidence>
<sequence>MINNLISKRLLTINNSKKLFLNSQSQLYSYSNKNRFFSTNNNNNNNKDKNEPVFSNNNEGESYSHMYEVLKNRLEESEKAVENGLNNSKDLEFFKNKLSTKQIYISRHGTIALIFACIFFTGTLAYFYFGKRKHILLSQQADYHTTAISNELNELTNENQKIIDSLSTSNNQDQLINLLIDKILIEKGIINNGDKSIQQSELNKIKSELKSIIVNNINK</sequence>
<feature type="transmembrane region" description="Helical" evidence="2">
    <location>
        <begin position="111"/>
        <end position="129"/>
    </location>
</feature>
<feature type="region of interest" description="Disordered" evidence="1">
    <location>
        <begin position="38"/>
        <end position="57"/>
    </location>
</feature>
<keyword evidence="4" id="KW-1185">Reference proteome</keyword>